<dbReference type="GO" id="GO:0003723">
    <property type="term" value="F:RNA binding"/>
    <property type="evidence" value="ECO:0007669"/>
    <property type="project" value="UniProtKB-UniRule"/>
</dbReference>
<feature type="region of interest" description="Disordered" evidence="3">
    <location>
        <begin position="1"/>
        <end position="43"/>
    </location>
</feature>
<feature type="compositionally biased region" description="Low complexity" evidence="3">
    <location>
        <begin position="981"/>
        <end position="1009"/>
    </location>
</feature>
<keyword evidence="1 2" id="KW-0694">RNA-binding</keyword>
<feature type="region of interest" description="Disordered" evidence="3">
    <location>
        <begin position="1301"/>
        <end position="1349"/>
    </location>
</feature>
<evidence type="ECO:0000256" key="3">
    <source>
        <dbReference type="SAM" id="MobiDB-lite"/>
    </source>
</evidence>
<proteinExistence type="predicted"/>
<comment type="caution">
    <text evidence="6">The sequence shown here is derived from an EMBL/GenBank/DDBJ whole genome shotgun (WGS) entry which is preliminary data.</text>
</comment>
<organism evidence="6 7">
    <name type="scientific">Suillus placidus</name>
    <dbReference type="NCBI Taxonomy" id="48579"/>
    <lineage>
        <taxon>Eukaryota</taxon>
        <taxon>Fungi</taxon>
        <taxon>Dikarya</taxon>
        <taxon>Basidiomycota</taxon>
        <taxon>Agaricomycotina</taxon>
        <taxon>Agaricomycetes</taxon>
        <taxon>Agaricomycetidae</taxon>
        <taxon>Boletales</taxon>
        <taxon>Suillineae</taxon>
        <taxon>Suillaceae</taxon>
        <taxon>Suillus</taxon>
    </lineage>
</organism>
<feature type="region of interest" description="Disordered" evidence="3">
    <location>
        <begin position="186"/>
        <end position="233"/>
    </location>
</feature>
<evidence type="ECO:0000256" key="2">
    <source>
        <dbReference type="PROSITE-ProRule" id="PRU00176"/>
    </source>
</evidence>
<feature type="compositionally biased region" description="Polar residues" evidence="3">
    <location>
        <begin position="23"/>
        <end position="40"/>
    </location>
</feature>
<keyword evidence="4" id="KW-0812">Transmembrane</keyword>
<dbReference type="PANTHER" id="PTHR10501">
    <property type="entry name" value="U1 SMALL NUCLEAR RIBONUCLEOPROTEIN A/U2 SMALL NUCLEAR RIBONUCLEOPROTEIN B"/>
    <property type="match status" value="1"/>
</dbReference>
<dbReference type="SMART" id="SM00360">
    <property type="entry name" value="RRM"/>
    <property type="match status" value="1"/>
</dbReference>
<feature type="compositionally biased region" description="Polar residues" evidence="3">
    <location>
        <begin position="1021"/>
        <end position="1031"/>
    </location>
</feature>
<evidence type="ECO:0000256" key="4">
    <source>
        <dbReference type="SAM" id="Phobius"/>
    </source>
</evidence>
<evidence type="ECO:0000313" key="6">
    <source>
        <dbReference type="EMBL" id="KAG1783028.1"/>
    </source>
</evidence>
<dbReference type="EMBL" id="JABBWD010000002">
    <property type="protein sequence ID" value="KAG1783028.1"/>
    <property type="molecule type" value="Genomic_DNA"/>
</dbReference>
<dbReference type="Gene3D" id="3.30.70.330">
    <property type="match status" value="2"/>
</dbReference>
<feature type="compositionally biased region" description="Low complexity" evidence="3">
    <location>
        <begin position="323"/>
        <end position="333"/>
    </location>
</feature>
<dbReference type="InterPro" id="IPR035979">
    <property type="entry name" value="RBD_domain_sf"/>
</dbReference>
<keyword evidence="4" id="KW-1133">Transmembrane helix</keyword>
<evidence type="ECO:0000313" key="7">
    <source>
        <dbReference type="Proteomes" id="UP000714275"/>
    </source>
</evidence>
<feature type="region of interest" description="Disordered" evidence="3">
    <location>
        <begin position="1223"/>
        <end position="1245"/>
    </location>
</feature>
<feature type="compositionally biased region" description="Polar residues" evidence="3">
    <location>
        <begin position="341"/>
        <end position="353"/>
    </location>
</feature>
<dbReference type="Proteomes" id="UP000714275">
    <property type="component" value="Unassembled WGS sequence"/>
</dbReference>
<dbReference type="Pfam" id="PF00076">
    <property type="entry name" value="RRM_1"/>
    <property type="match status" value="1"/>
</dbReference>
<feature type="region of interest" description="Disordered" evidence="3">
    <location>
        <begin position="323"/>
        <end position="403"/>
    </location>
</feature>
<evidence type="ECO:0000259" key="5">
    <source>
        <dbReference type="PROSITE" id="PS50102"/>
    </source>
</evidence>
<dbReference type="InterPro" id="IPR012677">
    <property type="entry name" value="Nucleotide-bd_a/b_plait_sf"/>
</dbReference>
<feature type="compositionally biased region" description="Low complexity" evidence="3">
    <location>
        <begin position="1035"/>
        <end position="1054"/>
    </location>
</feature>
<reference evidence="6" key="1">
    <citation type="journal article" date="2020" name="New Phytol.">
        <title>Comparative genomics reveals dynamic genome evolution in host specialist ectomycorrhizal fungi.</title>
        <authorList>
            <person name="Lofgren L.A."/>
            <person name="Nguyen N.H."/>
            <person name="Vilgalys R."/>
            <person name="Ruytinx J."/>
            <person name="Liao H.L."/>
            <person name="Branco S."/>
            <person name="Kuo A."/>
            <person name="LaButti K."/>
            <person name="Lipzen A."/>
            <person name="Andreopoulos W."/>
            <person name="Pangilinan J."/>
            <person name="Riley R."/>
            <person name="Hundley H."/>
            <person name="Na H."/>
            <person name="Barry K."/>
            <person name="Grigoriev I.V."/>
            <person name="Stajich J.E."/>
            <person name="Kennedy P.G."/>
        </authorList>
    </citation>
    <scope>NUCLEOTIDE SEQUENCE</scope>
    <source>
        <strain evidence="6">DOB743</strain>
    </source>
</reference>
<evidence type="ECO:0000256" key="1">
    <source>
        <dbReference type="ARBA" id="ARBA00022884"/>
    </source>
</evidence>
<keyword evidence="7" id="KW-1185">Reference proteome</keyword>
<feature type="transmembrane region" description="Helical" evidence="4">
    <location>
        <begin position="111"/>
        <end position="134"/>
    </location>
</feature>
<feature type="region of interest" description="Disordered" evidence="3">
    <location>
        <begin position="860"/>
        <end position="1066"/>
    </location>
</feature>
<gene>
    <name evidence="6" type="ORF">EV702DRAFT_1191472</name>
</gene>
<dbReference type="PROSITE" id="PS50102">
    <property type="entry name" value="RRM"/>
    <property type="match status" value="1"/>
</dbReference>
<name>A0A9P7A6J3_9AGAM</name>
<feature type="domain" description="RRM" evidence="5">
    <location>
        <begin position="1084"/>
        <end position="1171"/>
    </location>
</feature>
<feature type="compositionally biased region" description="Basic and acidic residues" evidence="3">
    <location>
        <begin position="895"/>
        <end position="904"/>
    </location>
</feature>
<dbReference type="SUPFAM" id="SSF54928">
    <property type="entry name" value="RNA-binding domain, RBD"/>
    <property type="match status" value="1"/>
</dbReference>
<protein>
    <recommendedName>
        <fullName evidence="5">RRM domain-containing protein</fullName>
    </recommendedName>
</protein>
<sequence>MSHKLPEQSGVIPEVPPPANPTHPHNSGPSGQVQRSSSPHEQIPGAYPYRASSNFGANATPSFIPPSHFGPTPLLHSDPTLGLLPYYDLRSPYAIAEATSRARWRFICASLWATGIVMCLVAVALSAITLSRYLPRSLSHPTYLFVITPAHYSANLASIASTPPPIQRLEEDLINRSLLDSLEAQGDAEPIHPSPQPVMSHSNSNSSSGAPSPEAQFHIPPMNRPDSPSNIEFNANHENDRILRTSLLQQHIDDNHHRNSESLFSHGGVQSMYNTSNNFHLLPEYLSDDISLKQSLAGSKSPNDFGAGSLRSSLSAYNGINGGNASSAGATGSYRLRQPDGLTSQPYSNTNEIFGSHQPLNLQHQLSQQSQQGASRSAAFESRGGYDFGTSSPLGGGKVPQQFSSLDPFLQAHSSKGQHQSQVHDAYHPLSHSNSSSQMPFLNGMHLQSQTPYGPHLQSNGGTAGVSASNARPMGSVGQMNLNVESQSVNSGLPEEISTIFVVGFPDDMQEREFQNMFTFSSGFEAATLKIPNKEYTAYGSVGGTTSTTPSGLPLRGGAYTGYLGAGSNDPYNVVTVNQGGVVIDNGRDGPTTSWPPLAMPLDEPSHFQVGQGLGGQPPRKQIIGFAKFRTRQEALEARDLLQGRRVDIEKGAILKAEMAKKNLHTKRGVGMGATTSGGGGSVSLGSGMGSIGGLSGSGGMGSLSGLGSNADIIANLAGLGLNNNLNLNNLAALTGNNSDILSPRERELNLVGLGGSGWREGRLGDSSEDERENNIRDRRREALGLGLGLMRGARERAQADEEERVRRSKDLKQFQTDASRMLPGNNPAFEAFHSVSAPAVSRHSQSGLLSPAGGSMSISGLTEGGSSGHSPLMGNGYGNIIAQTGRDGSNNITPDHHGHRESRSIGPWDAPSPREREASGIPQTLSSLYAARKSSMMPVRPSSPQDESPPLSHVAFSPSDEDDMMLPPHRSGTLRSLYPLSSQLEESLHLQSQSQSMAPGSATSSSAGGFEGDRPVLLAVSTNAQPSSGSAGIGSPQLPSPASQSGSASSSAGMNGGGSATSAGNAVGAGPRNVVVDQNPPINTLYVGNLPTGSVGSGYPAGFLEDSLRELFSRRPGYRKLCFRQKSNGPMCFVEFDDVHFATKALNELYGNTLGGIVKNGGIRLSYSKNPLGVRTPTSAGTGASLVQQQQGNVHSGAASPFPPESFQIRHPFDVDASIGIRRDSSNTTSLSGAYGYSRSPPPPRFFSPPPSSTNFGMAPVPSVSNANAFPRGSQAFGLPSPNGAPSTFSPFGLPLSSPRLHANGLPPSHALIPDQSSEGPLAHDHTQHFPHRALSPSSTTLEAARAG</sequence>
<keyword evidence="4" id="KW-0472">Membrane</keyword>
<dbReference type="InterPro" id="IPR000504">
    <property type="entry name" value="RRM_dom"/>
</dbReference>
<feature type="compositionally biased region" description="Low complexity" evidence="3">
    <location>
        <begin position="356"/>
        <end position="372"/>
    </location>
</feature>
<accession>A0A9P7A6J3</accession>
<dbReference type="OrthoDB" id="431169at2759"/>